<dbReference type="PANTHER" id="PTHR11764">
    <property type="entry name" value="TERPENE CYCLASE/MUTASE FAMILY MEMBER"/>
    <property type="match status" value="1"/>
</dbReference>
<evidence type="ECO:0000313" key="7">
    <source>
        <dbReference type="EMBL" id="KAJ6847119.1"/>
    </source>
</evidence>
<proteinExistence type="inferred from homology"/>
<dbReference type="NCBIfam" id="TIGR01787">
    <property type="entry name" value="squalene_cyclas"/>
    <property type="match status" value="1"/>
</dbReference>
<dbReference type="InterPro" id="IPR018333">
    <property type="entry name" value="Squalene_cyclase"/>
</dbReference>
<dbReference type="GO" id="GO:0016104">
    <property type="term" value="P:triterpenoid biosynthetic process"/>
    <property type="evidence" value="ECO:0007669"/>
    <property type="project" value="InterPro"/>
</dbReference>
<dbReference type="Pfam" id="PF13243">
    <property type="entry name" value="SQHop_cyclase_C"/>
    <property type="match status" value="1"/>
</dbReference>
<evidence type="ECO:0000259" key="5">
    <source>
        <dbReference type="Pfam" id="PF13243"/>
    </source>
</evidence>
<comment type="similarity">
    <text evidence="1 4">Belongs to the terpene cyclase/mutase family.</text>
</comment>
<dbReference type="EMBL" id="JANAVB010005597">
    <property type="protein sequence ID" value="KAJ6847119.1"/>
    <property type="molecule type" value="Genomic_DNA"/>
</dbReference>
<dbReference type="InterPro" id="IPR008930">
    <property type="entry name" value="Terpenoid_cyclase/PrenylTrfase"/>
</dbReference>
<dbReference type="FunFam" id="1.50.10.20:FF:000011">
    <property type="entry name" value="Terpene cyclase/mutase family member"/>
    <property type="match status" value="1"/>
</dbReference>
<dbReference type="SUPFAM" id="SSF48239">
    <property type="entry name" value="Terpenoid cyclases/Protein prenyltransferases"/>
    <property type="match status" value="2"/>
</dbReference>
<dbReference type="InterPro" id="IPR002365">
    <property type="entry name" value="Terpene_synthase_CS"/>
</dbReference>
<dbReference type="SFLD" id="SFLDG01016">
    <property type="entry name" value="Prenyltransferase_Like_2"/>
    <property type="match status" value="1"/>
</dbReference>
<dbReference type="Proteomes" id="UP001140949">
    <property type="component" value="Unassembled WGS sequence"/>
</dbReference>
<evidence type="ECO:0000256" key="4">
    <source>
        <dbReference type="RuleBase" id="RU362003"/>
    </source>
</evidence>
<keyword evidence="2" id="KW-0677">Repeat</keyword>
<dbReference type="InterPro" id="IPR032697">
    <property type="entry name" value="SQ_cyclase_N"/>
</dbReference>
<keyword evidence="8" id="KW-1185">Reference proteome</keyword>
<sequence length="772" mass="87562">MWRLKIGKGGGPWMRSTNRYVGRQVWEFDPNLGTDEEIAAVEHARESFRHNRSTVKHNSDLLWRLQCAKENPIEISLPPHVRLEEDEDVTEEIVTNSLRRAIGRFSTLQAHDGHWPGDFAGAMIFIPGLIISLHITGALNAVLSAQHQHEIRRYLYNHQNEDGGWGLHIEGKSTMFASILQYVTLRLLGVKADGGDGAMEKGRKWILDHGGAVNTPSWGKFWLTVLGVYEWKGNNPLPPEMWLLPYCSPVHPGRLMVLARMVFLPMSYLYGKRFVGPITNIILSLRQELYTLPYEQVDWDKTRNQCSKDDLYYPHPIIQDILWGSLHNFLEPILMCWPGSKLRKKALNTVIQLIHNDDENSQYICSTGISKPINMLCCWAEDPNSDAFKLHLPRVLDFLWLSEDGMKMKTTDGCQLWEVSFAVQAIVSTGLSIEFSHILEKAHSFIKETQIREDLPADICYRHITKGAWPFSTKDNGYTVSDCTAEALKAAILLSQFSPKIVGDPITKGRLYDAVNIILSLMNDDGGFATYESKRAYEWIRLLNPCETFGDIFTEHAYVECTASAIEGLATFRKLYPGHRKREVDNCIAKGVECIKKMQRPDGSWYGLWGICFTYGTWFGIRGLVANGENYQSSSCIRKACDFLLSKQVASGGWGESYLSSQNKVYTNLDGDRSHAVNTGWAMLALIDAGQADRDPEPLHRAAKALINMQMENGEFPQQKSHIYNLSGNKEIMGIIIENCMLTYSSYRNVFPIWALGEYRTRVLHQSSSKCQ</sequence>
<keyword evidence="3 4" id="KW-0413">Isomerase</keyword>
<dbReference type="PROSITE" id="PS01074">
    <property type="entry name" value="TERPENE_SYNTHASES"/>
    <property type="match status" value="1"/>
</dbReference>
<reference evidence="7" key="2">
    <citation type="submission" date="2023-04" db="EMBL/GenBank/DDBJ databases">
        <authorList>
            <person name="Bruccoleri R.E."/>
            <person name="Oakeley E.J."/>
            <person name="Faust A.-M."/>
            <person name="Dessus-Babus S."/>
            <person name="Altorfer M."/>
            <person name="Burckhardt D."/>
            <person name="Oertli M."/>
            <person name="Naumann U."/>
            <person name="Petersen F."/>
            <person name="Wong J."/>
        </authorList>
    </citation>
    <scope>NUCLEOTIDE SEQUENCE</scope>
    <source>
        <strain evidence="7">GSM-AAB239-AS_SAM_17_03QT</strain>
        <tissue evidence="7">Leaf</tissue>
    </source>
</reference>
<evidence type="ECO:0000256" key="1">
    <source>
        <dbReference type="ARBA" id="ARBA00009755"/>
    </source>
</evidence>
<dbReference type="GO" id="GO:0005811">
    <property type="term" value="C:lipid droplet"/>
    <property type="evidence" value="ECO:0007669"/>
    <property type="project" value="InterPro"/>
</dbReference>
<protein>
    <recommendedName>
        <fullName evidence="4">Terpene cyclase/mutase family member</fullName>
        <ecNumber evidence="4">5.4.99.-</ecNumber>
    </recommendedName>
</protein>
<feature type="domain" description="Squalene cyclase N-terminal" evidence="6">
    <location>
        <begin position="100"/>
        <end position="362"/>
    </location>
</feature>
<dbReference type="Gene3D" id="1.50.10.20">
    <property type="match status" value="2"/>
</dbReference>
<accession>A0AAX6I1J1</accession>
<evidence type="ECO:0000256" key="3">
    <source>
        <dbReference type="ARBA" id="ARBA00023235"/>
    </source>
</evidence>
<dbReference type="CDD" id="cd02892">
    <property type="entry name" value="SQCY_1"/>
    <property type="match status" value="1"/>
</dbReference>
<organism evidence="7 8">
    <name type="scientific">Iris pallida</name>
    <name type="common">Sweet iris</name>
    <dbReference type="NCBI Taxonomy" id="29817"/>
    <lineage>
        <taxon>Eukaryota</taxon>
        <taxon>Viridiplantae</taxon>
        <taxon>Streptophyta</taxon>
        <taxon>Embryophyta</taxon>
        <taxon>Tracheophyta</taxon>
        <taxon>Spermatophyta</taxon>
        <taxon>Magnoliopsida</taxon>
        <taxon>Liliopsida</taxon>
        <taxon>Asparagales</taxon>
        <taxon>Iridaceae</taxon>
        <taxon>Iridoideae</taxon>
        <taxon>Irideae</taxon>
        <taxon>Iris</taxon>
    </lineage>
</organism>
<comment type="caution">
    <text evidence="7">The sequence shown here is derived from an EMBL/GenBank/DDBJ whole genome shotgun (WGS) entry which is preliminary data.</text>
</comment>
<dbReference type="AlphaFoldDB" id="A0AAX6I1J1"/>
<reference evidence="7" key="1">
    <citation type="journal article" date="2023" name="GigaByte">
        <title>Genome assembly of the bearded iris, Iris pallida Lam.</title>
        <authorList>
            <person name="Bruccoleri R.E."/>
            <person name="Oakeley E.J."/>
            <person name="Faust A.M.E."/>
            <person name="Altorfer M."/>
            <person name="Dessus-Babus S."/>
            <person name="Burckhardt D."/>
            <person name="Oertli M."/>
            <person name="Naumann U."/>
            <person name="Petersen F."/>
            <person name="Wong J."/>
        </authorList>
    </citation>
    <scope>NUCLEOTIDE SEQUENCE</scope>
    <source>
        <strain evidence="7">GSM-AAB239-AS_SAM_17_03QT</strain>
    </source>
</reference>
<dbReference type="Pfam" id="PF13249">
    <property type="entry name" value="SQHop_cyclase_N"/>
    <property type="match status" value="1"/>
</dbReference>
<dbReference type="InterPro" id="IPR032696">
    <property type="entry name" value="SQ_cyclase_C"/>
</dbReference>
<dbReference type="PANTHER" id="PTHR11764:SF20">
    <property type="entry name" value="LANOSTEROL SYNTHASE"/>
    <property type="match status" value="1"/>
</dbReference>
<evidence type="ECO:0000259" key="6">
    <source>
        <dbReference type="Pfam" id="PF13249"/>
    </source>
</evidence>
<name>A0AAX6I1J1_IRIPA</name>
<evidence type="ECO:0000313" key="8">
    <source>
        <dbReference type="Proteomes" id="UP001140949"/>
    </source>
</evidence>
<gene>
    <name evidence="7" type="ORF">M6B38_284930</name>
</gene>
<evidence type="ECO:0000256" key="2">
    <source>
        <dbReference type="ARBA" id="ARBA00022737"/>
    </source>
</evidence>
<dbReference type="GO" id="GO:0016871">
    <property type="term" value="F:cycloartenol synthase activity"/>
    <property type="evidence" value="ECO:0007669"/>
    <property type="project" value="UniProtKB-ARBA"/>
</dbReference>
<dbReference type="EC" id="5.4.99.-" evidence="4"/>
<feature type="domain" description="Squalene cyclase C-terminal" evidence="5">
    <location>
        <begin position="416"/>
        <end position="760"/>
    </location>
</feature>